<gene>
    <name evidence="1" type="ORF">FHR83_007080</name>
</gene>
<proteinExistence type="predicted"/>
<organism evidence="1 2">
    <name type="scientific">Actinoplanes campanulatus</name>
    <dbReference type="NCBI Taxonomy" id="113559"/>
    <lineage>
        <taxon>Bacteria</taxon>
        <taxon>Bacillati</taxon>
        <taxon>Actinomycetota</taxon>
        <taxon>Actinomycetes</taxon>
        <taxon>Micromonosporales</taxon>
        <taxon>Micromonosporaceae</taxon>
        <taxon>Actinoplanes</taxon>
    </lineage>
</organism>
<accession>A0A7W5AP49</accession>
<protein>
    <submittedName>
        <fullName evidence="1">Uncharacterized protein</fullName>
    </submittedName>
</protein>
<keyword evidence="2" id="KW-1185">Reference proteome</keyword>
<dbReference type="AlphaFoldDB" id="A0A7W5AP49"/>
<dbReference type="EMBL" id="JACHXF010000018">
    <property type="protein sequence ID" value="MBB3099374.1"/>
    <property type="molecule type" value="Genomic_DNA"/>
</dbReference>
<name>A0A7W5AP49_9ACTN</name>
<reference evidence="1 2" key="1">
    <citation type="submission" date="2020-08" db="EMBL/GenBank/DDBJ databases">
        <title>Genomic Encyclopedia of Type Strains, Phase III (KMG-III): the genomes of soil and plant-associated and newly described type strains.</title>
        <authorList>
            <person name="Whitman W."/>
        </authorList>
    </citation>
    <scope>NUCLEOTIDE SEQUENCE [LARGE SCALE GENOMIC DNA]</scope>
    <source>
        <strain evidence="1 2">CECT 3287</strain>
    </source>
</reference>
<sequence length="205" mass="22303">MSTNLLTREIAAIEQLAALPVGTVIRDKDGDHWTRERNGGWWSEVLQARMFDPAVSCYLPAVVTNYDELSLADLDGYKLGDLIKVLTADYALAITPGAVCVVERIYGEMLHVRDGNGLVMPLKPDEVAPLEAGPEITVNQRVRLIVNGEIFGVKTGSFGTVIGPQPGALEPTWMVVFDNASPWSSRPTGWPVAARYLEPVSVAKV</sequence>
<evidence type="ECO:0000313" key="1">
    <source>
        <dbReference type="EMBL" id="MBB3099374.1"/>
    </source>
</evidence>
<dbReference type="Proteomes" id="UP000590749">
    <property type="component" value="Unassembled WGS sequence"/>
</dbReference>
<evidence type="ECO:0000313" key="2">
    <source>
        <dbReference type="Proteomes" id="UP000590749"/>
    </source>
</evidence>
<comment type="caution">
    <text evidence="1">The sequence shown here is derived from an EMBL/GenBank/DDBJ whole genome shotgun (WGS) entry which is preliminary data.</text>
</comment>
<dbReference type="RefSeq" id="WP_183225430.1">
    <property type="nucleotide sequence ID" value="NZ_BMPW01000021.1"/>
</dbReference>